<dbReference type="RefSeq" id="WP_167166429.1">
    <property type="nucleotide sequence ID" value="NZ_BAAAOO010000011.1"/>
</dbReference>
<accession>A0ABX0SF66</accession>
<evidence type="ECO:0000313" key="1">
    <source>
        <dbReference type="EMBL" id="NIH57035.1"/>
    </source>
</evidence>
<sequence>MRRTTTSAQPQIEPLRLNDLSEADPSELAAHQSYDGLRLSDARVPGWNLSGSTFNECELVGWSADETDFRGARFIQVRIDQLNAPTLSARRTTWRDVEVTTSRIGAAEIYDAQLSRVAFSNSKLGWVNFRSTKLHDVVFRNCRFDELDLSGAQIERVRFEGCSTEKLALTNTRAQHLDLRGLDTQVLEGFEGLRGAILSSRQVDSMAGLFAQHFGITIADKD</sequence>
<protein>
    <submittedName>
        <fullName evidence="1">Uncharacterized protein YjbI with pentapeptide repeats</fullName>
    </submittedName>
</protein>
<dbReference type="Proteomes" id="UP000749311">
    <property type="component" value="Unassembled WGS sequence"/>
</dbReference>
<dbReference type="InterPro" id="IPR052949">
    <property type="entry name" value="PA_immunity-related"/>
</dbReference>
<comment type="caution">
    <text evidence="1">The sequence shown here is derived from an EMBL/GenBank/DDBJ whole genome shotgun (WGS) entry which is preliminary data.</text>
</comment>
<keyword evidence="2" id="KW-1185">Reference proteome</keyword>
<dbReference type="Pfam" id="PF13599">
    <property type="entry name" value="Pentapeptide_4"/>
    <property type="match status" value="1"/>
</dbReference>
<name>A0ABX0SF66_9ACTN</name>
<proteinExistence type="predicted"/>
<organism evidence="1 2">
    <name type="scientific">Brooklawnia cerclae</name>
    <dbReference type="NCBI Taxonomy" id="349934"/>
    <lineage>
        <taxon>Bacteria</taxon>
        <taxon>Bacillati</taxon>
        <taxon>Actinomycetota</taxon>
        <taxon>Actinomycetes</taxon>
        <taxon>Propionibacteriales</taxon>
        <taxon>Propionibacteriaceae</taxon>
        <taxon>Brooklawnia</taxon>
    </lineage>
</organism>
<evidence type="ECO:0000313" key="2">
    <source>
        <dbReference type="Proteomes" id="UP000749311"/>
    </source>
</evidence>
<gene>
    <name evidence="1" type="ORF">FB473_001680</name>
</gene>
<dbReference type="InterPro" id="IPR001646">
    <property type="entry name" value="5peptide_repeat"/>
</dbReference>
<dbReference type="EMBL" id="JAAMOZ010000001">
    <property type="protein sequence ID" value="NIH57035.1"/>
    <property type="molecule type" value="Genomic_DNA"/>
</dbReference>
<dbReference type="PANTHER" id="PTHR42999">
    <property type="entry name" value="ANTIBIOTIC RESISTANCE PROTEIN MCBG"/>
    <property type="match status" value="1"/>
</dbReference>
<reference evidence="1 2" key="1">
    <citation type="submission" date="2020-02" db="EMBL/GenBank/DDBJ databases">
        <title>Sequencing the genomes of 1000 actinobacteria strains.</title>
        <authorList>
            <person name="Klenk H.-P."/>
        </authorList>
    </citation>
    <scope>NUCLEOTIDE SEQUENCE [LARGE SCALE GENOMIC DNA]</scope>
    <source>
        <strain evidence="1 2">DSM 19609</strain>
    </source>
</reference>
<dbReference type="Gene3D" id="2.160.20.80">
    <property type="entry name" value="E3 ubiquitin-protein ligase SopA"/>
    <property type="match status" value="1"/>
</dbReference>
<dbReference type="PANTHER" id="PTHR42999:SF2">
    <property type="match status" value="1"/>
</dbReference>
<dbReference type="SUPFAM" id="SSF141571">
    <property type="entry name" value="Pentapeptide repeat-like"/>
    <property type="match status" value="1"/>
</dbReference>